<dbReference type="EMBL" id="CYHE01000002">
    <property type="protein sequence ID" value="CUA93267.1"/>
    <property type="molecule type" value="Genomic_DNA"/>
</dbReference>
<evidence type="ECO:0000256" key="1">
    <source>
        <dbReference type="ARBA" id="ARBA00004924"/>
    </source>
</evidence>
<dbReference type="InterPro" id="IPR007310">
    <property type="entry name" value="Aerobactin_biosyn_IucA/IucC_N"/>
</dbReference>
<keyword evidence="5" id="KW-1185">Reference proteome</keyword>
<dbReference type="Proteomes" id="UP000183900">
    <property type="component" value="Unassembled WGS sequence"/>
</dbReference>
<gene>
    <name evidence="4" type="ORF">Ga0061067_102318</name>
</gene>
<feature type="domain" description="Aerobactin siderophore biosynthesis IucA/IucC N-terminal" evidence="2">
    <location>
        <begin position="149"/>
        <end position="388"/>
    </location>
</feature>
<sequence length="594" mass="65626">MNAPFALSTPADSRSAADARWQEVCRAGLAKMLDELTYEEVLAPEAEGDSAYALRLKSGITWRFAARTGAWGNLLTDSRTIRREPEGAISPLQFTLDARAELGMAPETLATFLRELSNTLRQDMILHQKTEGLEADRLLDLPVHVLHGLLEGHPKAVANKGRLGWGADDLARYSPESAEPFSLFWLAATRQNCRLGGDDHEAAFLRRQLGEAEAAKLLARLTEKGLSLETHTLIPVHPWQWDNVIQQAYVTDLATGDLVFLGSFGGRYVAGPSLRTLTSIDRPGSADVKVALTILNTSAWRGIPGKYIAIGAALSDWLEGIVASDDLLARHVTILREARGIWYRHPLYGQMEDAPYQHGETLGVIWRDNASGRVGPHRRACLYAALLHRDAEGRPLAVAHARRAGLDIADWLKHLFEVSVVPLYHMLCRFGTGFIAHGQNITVVLERDLPAGIAIKDLQGDVDLVNVVFPEQADLPDEVRAVLPSKPPAYIVHNIQTAHFVTVLRFFSARLEASGVLPEDRFYRLLADVLEAYMAAHPELAERHKMFDLFHPSMPRVCINKVRFAIGYGDSAQRPMPALGTDLRNPLCRCGNVA</sequence>
<dbReference type="PANTHER" id="PTHR34384:SF6">
    <property type="entry name" value="STAPHYLOFERRIN B SYNTHASE"/>
    <property type="match status" value="1"/>
</dbReference>
<reference evidence="5" key="1">
    <citation type="submission" date="2015-08" db="EMBL/GenBank/DDBJ databases">
        <authorList>
            <person name="Varghese N."/>
        </authorList>
    </citation>
    <scope>NUCLEOTIDE SEQUENCE [LARGE SCALE GENOMIC DNA]</scope>
    <source>
        <strain evidence="5">DSM 23407</strain>
    </source>
</reference>
<dbReference type="InterPro" id="IPR022770">
    <property type="entry name" value="IucA/IucC-like_C"/>
</dbReference>
<comment type="pathway">
    <text evidence="1">Siderophore biosynthesis.</text>
</comment>
<evidence type="ECO:0000259" key="2">
    <source>
        <dbReference type="Pfam" id="PF04183"/>
    </source>
</evidence>
<dbReference type="GO" id="GO:0016881">
    <property type="term" value="F:acid-amino acid ligase activity"/>
    <property type="evidence" value="ECO:0007669"/>
    <property type="project" value="UniProtKB-ARBA"/>
</dbReference>
<name>A0A0K6HQE7_9HYPH</name>
<dbReference type="Gene3D" id="1.10.510.40">
    <property type="match status" value="1"/>
</dbReference>
<feature type="domain" description="Aerobactin siderophore biosynthesis IucA/IucC-like C-terminal" evidence="3">
    <location>
        <begin position="410"/>
        <end position="565"/>
    </location>
</feature>
<accession>A0A0K6HQE7</accession>
<dbReference type="OrthoDB" id="495728at2"/>
<dbReference type="Gene3D" id="6.10.250.3370">
    <property type="match status" value="1"/>
</dbReference>
<dbReference type="PANTHER" id="PTHR34384">
    <property type="entry name" value="L-2,3-DIAMINOPROPANOATE--CITRATE LIGASE"/>
    <property type="match status" value="1"/>
</dbReference>
<dbReference type="InterPro" id="IPR037455">
    <property type="entry name" value="LucA/IucC-like"/>
</dbReference>
<dbReference type="Pfam" id="PF04183">
    <property type="entry name" value="IucA_IucC"/>
    <property type="match status" value="1"/>
</dbReference>
<dbReference type="AlphaFoldDB" id="A0A0K6HQE7"/>
<proteinExistence type="predicted"/>
<evidence type="ECO:0000313" key="4">
    <source>
        <dbReference type="EMBL" id="CUA93267.1"/>
    </source>
</evidence>
<dbReference type="GO" id="GO:0019290">
    <property type="term" value="P:siderophore biosynthetic process"/>
    <property type="evidence" value="ECO:0007669"/>
    <property type="project" value="InterPro"/>
</dbReference>
<dbReference type="RefSeq" id="WP_141658870.1">
    <property type="nucleotide sequence ID" value="NZ_CYHE01000002.1"/>
</dbReference>
<protein>
    <submittedName>
        <fullName evidence="4">Siderophore synthetase component</fullName>
    </submittedName>
</protein>
<organism evidence="4 5">
    <name type="scientific">Pannonibacter indicus</name>
    <dbReference type="NCBI Taxonomy" id="466044"/>
    <lineage>
        <taxon>Bacteria</taxon>
        <taxon>Pseudomonadati</taxon>
        <taxon>Pseudomonadota</taxon>
        <taxon>Alphaproteobacteria</taxon>
        <taxon>Hyphomicrobiales</taxon>
        <taxon>Stappiaceae</taxon>
        <taxon>Pannonibacter</taxon>
    </lineage>
</organism>
<dbReference type="Pfam" id="PF06276">
    <property type="entry name" value="FhuF"/>
    <property type="match status" value="1"/>
</dbReference>
<evidence type="ECO:0000259" key="3">
    <source>
        <dbReference type="Pfam" id="PF06276"/>
    </source>
</evidence>
<dbReference type="Gene3D" id="3.30.310.280">
    <property type="match status" value="1"/>
</dbReference>
<evidence type="ECO:0000313" key="5">
    <source>
        <dbReference type="Proteomes" id="UP000183900"/>
    </source>
</evidence>